<gene>
    <name evidence="1" type="ORF">SCV_105</name>
</gene>
<sequence length="109" mass="12244">MDMGLLYLLLASVVAATIIAMFFSASSNYLDGNINETLDIAGHIKLKGTFTDDDRKINNEILRTQLGFMPKFMTILSEINRKKRNNKKVETDDNNMEVIPPVVSVTDAY</sequence>
<name>A0A1Q3DLG5_9VIRU</name>
<keyword evidence="1" id="KW-0946">Virion</keyword>
<evidence type="ECO:0000313" key="1">
    <source>
        <dbReference type="EMBL" id="GAV93225.1"/>
    </source>
</evidence>
<organism evidence="1">
    <name type="scientific">Chionoecetes opilio bacilliform virus</name>
    <dbReference type="NCBI Taxonomy" id="1825681"/>
    <lineage>
        <taxon>Viruses</taxon>
        <taxon>Viruses incertae sedis</taxon>
        <taxon>Naldaviricetes</taxon>
        <taxon>Nimaviridae</taxon>
    </lineage>
</organism>
<comment type="caution">
    <text evidence="1">The sequence shown here is derived from an EMBL/GenBank/DDBJ whole genome shotgun (WGS) entry which is preliminary data.</text>
</comment>
<accession>A0A1Q3DLG5</accession>
<reference evidence="1" key="1">
    <citation type="submission" date="2017-01" db="EMBL/GenBank/DDBJ databases">
        <title>Draft genome sequence of uncultured bacilliform virus purified from snow crab.</title>
        <authorList>
            <person name="Takano T."/>
        </authorList>
    </citation>
    <scope>NUCLEOTIDE SEQUENCE</scope>
    <source>
        <strain evidence="1">Isolate_1</strain>
    </source>
</reference>
<proteinExistence type="predicted"/>
<keyword evidence="1" id="KW-0261">Viral envelope protein</keyword>
<protein>
    <submittedName>
        <fullName evidence="1">Envelope protein</fullName>
    </submittedName>
</protein>
<dbReference type="EMBL" id="BDLS01000002">
    <property type="protein sequence ID" value="GAV93225.1"/>
    <property type="molecule type" value="Genomic_DNA"/>
</dbReference>
<dbReference type="GO" id="GO:0019031">
    <property type="term" value="C:viral envelope"/>
    <property type="evidence" value="ECO:0007669"/>
    <property type="project" value="UniProtKB-KW"/>
</dbReference>